<dbReference type="GO" id="GO:0045944">
    <property type="term" value="P:positive regulation of transcription by RNA polymerase II"/>
    <property type="evidence" value="ECO:0007669"/>
    <property type="project" value="TreeGrafter"/>
</dbReference>
<evidence type="ECO:0000256" key="2">
    <source>
        <dbReference type="ARBA" id="ARBA00008607"/>
    </source>
</evidence>
<comment type="subcellular location">
    <subcellularLocation>
        <location evidence="1">Nucleus</location>
    </subcellularLocation>
</comment>
<protein>
    <recommendedName>
        <fullName evidence="3">histone acetyltransferase</fullName>
        <ecNumber evidence="3">2.3.1.48</ecNumber>
    </recommendedName>
</protein>
<dbReference type="InterPro" id="IPR037800">
    <property type="entry name" value="GCN5"/>
</dbReference>
<dbReference type="GO" id="GO:0005634">
    <property type="term" value="C:nucleus"/>
    <property type="evidence" value="ECO:0007669"/>
    <property type="project" value="UniProtKB-SubCell"/>
</dbReference>
<keyword evidence="17" id="KW-1185">Reference proteome</keyword>
<keyword evidence="8" id="KW-0010">Activator</keyword>
<dbReference type="CDD" id="cd05509">
    <property type="entry name" value="Bromo_gcn5_like"/>
    <property type="match status" value="1"/>
</dbReference>
<proteinExistence type="inferred from homology"/>
<dbReference type="PROSITE" id="PS00633">
    <property type="entry name" value="BROMODOMAIN_1"/>
    <property type="match status" value="1"/>
</dbReference>
<evidence type="ECO:0000256" key="12">
    <source>
        <dbReference type="PROSITE-ProRule" id="PRU00035"/>
    </source>
</evidence>
<evidence type="ECO:0000256" key="4">
    <source>
        <dbReference type="ARBA" id="ARBA00022679"/>
    </source>
</evidence>
<keyword evidence="9" id="KW-0804">Transcription</keyword>
<feature type="compositionally biased region" description="Basic and acidic residues" evidence="13">
    <location>
        <begin position="18"/>
        <end position="27"/>
    </location>
</feature>
<keyword evidence="5" id="KW-0156">Chromatin regulator</keyword>
<evidence type="ECO:0000256" key="6">
    <source>
        <dbReference type="ARBA" id="ARBA00023015"/>
    </source>
</evidence>
<dbReference type="Pfam" id="PF00583">
    <property type="entry name" value="Acetyltransf_1"/>
    <property type="match status" value="1"/>
</dbReference>
<feature type="region of interest" description="Disordered" evidence="13">
    <location>
        <begin position="18"/>
        <end position="38"/>
    </location>
</feature>
<dbReference type="SUPFAM" id="SSF55729">
    <property type="entry name" value="Acyl-CoA N-acyltransferases (Nat)"/>
    <property type="match status" value="1"/>
</dbReference>
<dbReference type="Gene3D" id="3.40.630.30">
    <property type="match status" value="1"/>
</dbReference>
<keyword evidence="4" id="KW-0808">Transferase</keyword>
<keyword evidence="7 12" id="KW-0103">Bromodomain</keyword>
<sequence length="469" mass="53178">MLLALVSRKASAFIMVKDRSSKRKASEEPPSLTATKKASFFDSDSDSHVNNQFPLHNQQAPTIVCENKSALVDETSTNTAVHQENNSLVLFPYDPDITSASVLLCRQCRKTTSVATTQLPVSATIEEREGEIEFRVVNNDNKRESTIILTGLKCIFQNQLPEMPKDYIARLVYDRTHLSIAIVKKPLEVVGGITYRPFKGLQFAEIVFCAISSDQQVKGYGAHLMSHLKDYVKATSDVMHLLTYADNSAIGYFKKQGFTKEITLPRSVWMGRIKDYEGGTIMQCSMLPRVRYLEMGRMLLKQKECVVAKIRAISKSHVIHQPPKQWTSGITPIDPLSIAAIRASGWSPDMDELARQPRHGPNYEQLLHLLNDLQNHQSSWPFLNPVNKDDVSDYYDVIKEPMDLSTMEAKLLADQYETPEAFIEDAQLIFDNCRKYNIGTTPYTKSANKLEHYMWQKLKAVPEWSHLEA</sequence>
<dbReference type="PANTHER" id="PTHR45750:SF3">
    <property type="entry name" value="HISTONE ACETYLTRANSFERASE"/>
    <property type="match status" value="1"/>
</dbReference>
<organism evidence="16 17">
    <name type="scientific">Apiospora kogelbergensis</name>
    <dbReference type="NCBI Taxonomy" id="1337665"/>
    <lineage>
        <taxon>Eukaryota</taxon>
        <taxon>Fungi</taxon>
        <taxon>Dikarya</taxon>
        <taxon>Ascomycota</taxon>
        <taxon>Pezizomycotina</taxon>
        <taxon>Sordariomycetes</taxon>
        <taxon>Xylariomycetidae</taxon>
        <taxon>Amphisphaeriales</taxon>
        <taxon>Apiosporaceae</taxon>
        <taxon>Apiospora</taxon>
    </lineage>
</organism>
<evidence type="ECO:0000256" key="3">
    <source>
        <dbReference type="ARBA" id="ARBA00013184"/>
    </source>
</evidence>
<dbReference type="Pfam" id="PF00439">
    <property type="entry name" value="Bromodomain"/>
    <property type="match status" value="1"/>
</dbReference>
<dbReference type="GO" id="GO:0010484">
    <property type="term" value="F:histone H3 acetyltransferase activity"/>
    <property type="evidence" value="ECO:0007669"/>
    <property type="project" value="TreeGrafter"/>
</dbReference>
<keyword evidence="10" id="KW-0539">Nucleus</keyword>
<dbReference type="SUPFAM" id="SSF47370">
    <property type="entry name" value="Bromodomain"/>
    <property type="match status" value="1"/>
</dbReference>
<keyword evidence="11" id="KW-0012">Acyltransferase</keyword>
<dbReference type="InterPro" id="IPR018359">
    <property type="entry name" value="Bromodomain_CS"/>
</dbReference>
<evidence type="ECO:0000256" key="1">
    <source>
        <dbReference type="ARBA" id="ARBA00004123"/>
    </source>
</evidence>
<dbReference type="InterPro" id="IPR036427">
    <property type="entry name" value="Bromodomain-like_sf"/>
</dbReference>
<gene>
    <name evidence="16" type="ORF">PG999_009943</name>
</gene>
<evidence type="ECO:0000256" key="9">
    <source>
        <dbReference type="ARBA" id="ARBA00023163"/>
    </source>
</evidence>
<feature type="domain" description="Bromo" evidence="14">
    <location>
        <begin position="374"/>
        <end position="444"/>
    </location>
</feature>
<evidence type="ECO:0000256" key="10">
    <source>
        <dbReference type="ARBA" id="ARBA00023242"/>
    </source>
</evidence>
<dbReference type="InterPro" id="IPR000182">
    <property type="entry name" value="GNAT_dom"/>
</dbReference>
<comment type="similarity">
    <text evidence="2">Belongs to the acetyltransferase family. GCN5 subfamily.</text>
</comment>
<evidence type="ECO:0000313" key="17">
    <source>
        <dbReference type="Proteomes" id="UP001392437"/>
    </source>
</evidence>
<accession>A0AAW0QM08</accession>
<dbReference type="CDD" id="cd04301">
    <property type="entry name" value="NAT_SF"/>
    <property type="match status" value="1"/>
</dbReference>
<dbReference type="EMBL" id="JAQQWP010000008">
    <property type="protein sequence ID" value="KAK8106584.1"/>
    <property type="molecule type" value="Genomic_DNA"/>
</dbReference>
<dbReference type="Proteomes" id="UP001392437">
    <property type="component" value="Unassembled WGS sequence"/>
</dbReference>
<keyword evidence="6" id="KW-0805">Transcription regulation</keyword>
<evidence type="ECO:0000259" key="15">
    <source>
        <dbReference type="PROSITE" id="PS51186"/>
    </source>
</evidence>
<comment type="caution">
    <text evidence="16">The sequence shown here is derived from an EMBL/GenBank/DDBJ whole genome shotgun (WGS) entry which is preliminary data.</text>
</comment>
<evidence type="ECO:0000256" key="11">
    <source>
        <dbReference type="ARBA" id="ARBA00023315"/>
    </source>
</evidence>
<dbReference type="EC" id="2.3.1.48" evidence="3"/>
<feature type="domain" description="N-acetyltransferase" evidence="15">
    <location>
        <begin position="132"/>
        <end position="287"/>
    </location>
</feature>
<dbReference type="Gene3D" id="1.20.920.10">
    <property type="entry name" value="Bromodomain-like"/>
    <property type="match status" value="1"/>
</dbReference>
<evidence type="ECO:0000313" key="16">
    <source>
        <dbReference type="EMBL" id="KAK8106584.1"/>
    </source>
</evidence>
<name>A0AAW0QM08_9PEZI</name>
<dbReference type="InterPro" id="IPR001487">
    <property type="entry name" value="Bromodomain"/>
</dbReference>
<evidence type="ECO:0000259" key="14">
    <source>
        <dbReference type="PROSITE" id="PS50014"/>
    </source>
</evidence>
<dbReference type="InterPro" id="IPR016181">
    <property type="entry name" value="Acyl_CoA_acyltransferase"/>
</dbReference>
<evidence type="ECO:0000256" key="8">
    <source>
        <dbReference type="ARBA" id="ARBA00023159"/>
    </source>
</evidence>
<dbReference type="PROSITE" id="PS50014">
    <property type="entry name" value="BROMODOMAIN_2"/>
    <property type="match status" value="1"/>
</dbReference>
<dbReference type="PRINTS" id="PR00503">
    <property type="entry name" value="BROMODOMAIN"/>
</dbReference>
<evidence type="ECO:0000256" key="7">
    <source>
        <dbReference type="ARBA" id="ARBA00023117"/>
    </source>
</evidence>
<dbReference type="PROSITE" id="PS51186">
    <property type="entry name" value="GNAT"/>
    <property type="match status" value="1"/>
</dbReference>
<reference evidence="16 17" key="1">
    <citation type="submission" date="2023-01" db="EMBL/GenBank/DDBJ databases">
        <title>Analysis of 21 Apiospora genomes using comparative genomics revels a genus with tremendous synthesis potential of carbohydrate active enzymes and secondary metabolites.</title>
        <authorList>
            <person name="Sorensen T."/>
        </authorList>
    </citation>
    <scope>NUCLEOTIDE SEQUENCE [LARGE SCALE GENOMIC DNA]</scope>
    <source>
        <strain evidence="16 17">CBS 117206</strain>
    </source>
</reference>
<evidence type="ECO:0000256" key="5">
    <source>
        <dbReference type="ARBA" id="ARBA00022853"/>
    </source>
</evidence>
<dbReference type="AlphaFoldDB" id="A0AAW0QM08"/>
<dbReference type="GO" id="GO:0000123">
    <property type="term" value="C:histone acetyltransferase complex"/>
    <property type="evidence" value="ECO:0007669"/>
    <property type="project" value="TreeGrafter"/>
</dbReference>
<evidence type="ECO:0000256" key="13">
    <source>
        <dbReference type="SAM" id="MobiDB-lite"/>
    </source>
</evidence>
<dbReference type="PANTHER" id="PTHR45750">
    <property type="entry name" value="GH11602P"/>
    <property type="match status" value="1"/>
</dbReference>
<dbReference type="SMART" id="SM00297">
    <property type="entry name" value="BROMO"/>
    <property type="match status" value="1"/>
</dbReference>